<name>A0A367RPA8_NOSPU</name>
<dbReference type="GO" id="GO:0003677">
    <property type="term" value="F:DNA binding"/>
    <property type="evidence" value="ECO:0007669"/>
    <property type="project" value="InterPro"/>
</dbReference>
<dbReference type="Gene3D" id="1.10.260.40">
    <property type="entry name" value="lambda repressor-like DNA-binding domains"/>
    <property type="match status" value="1"/>
</dbReference>
<dbReference type="SUPFAM" id="SSF47413">
    <property type="entry name" value="lambda repressor-like DNA-binding domains"/>
    <property type="match status" value="1"/>
</dbReference>
<dbReference type="InterPro" id="IPR001387">
    <property type="entry name" value="Cro/C1-type_HTH"/>
</dbReference>
<accession>A0A367RPA8</accession>
<dbReference type="EMBL" id="LXQE01000136">
    <property type="protein sequence ID" value="RCJ37504.1"/>
    <property type="molecule type" value="Genomic_DNA"/>
</dbReference>
<proteinExistence type="predicted"/>
<organism evidence="2 3">
    <name type="scientific">Nostoc punctiforme NIES-2108</name>
    <dbReference type="NCBI Taxonomy" id="1356359"/>
    <lineage>
        <taxon>Bacteria</taxon>
        <taxon>Bacillati</taxon>
        <taxon>Cyanobacteriota</taxon>
        <taxon>Cyanophyceae</taxon>
        <taxon>Nostocales</taxon>
        <taxon>Nostocaceae</taxon>
        <taxon>Nostoc</taxon>
    </lineage>
</organism>
<dbReference type="Proteomes" id="UP000252085">
    <property type="component" value="Unassembled WGS sequence"/>
</dbReference>
<comment type="caution">
    <text evidence="2">The sequence shown here is derived from an EMBL/GenBank/DDBJ whole genome shotgun (WGS) entry which is preliminary data.</text>
</comment>
<evidence type="ECO:0000313" key="3">
    <source>
        <dbReference type="Proteomes" id="UP000252085"/>
    </source>
</evidence>
<reference evidence="2 3" key="1">
    <citation type="submission" date="2016-04" db="EMBL/GenBank/DDBJ databases">
        <authorList>
            <person name="Evans L.H."/>
            <person name="Alamgir A."/>
            <person name="Owens N."/>
            <person name="Weber N.D."/>
            <person name="Virtaneva K."/>
            <person name="Barbian K."/>
            <person name="Babar A."/>
            <person name="Rosenke K."/>
        </authorList>
    </citation>
    <scope>NUCLEOTIDE SEQUENCE [LARGE SCALE GENOMIC DNA]</scope>
    <source>
        <strain evidence="2">NIES-2108</strain>
    </source>
</reference>
<evidence type="ECO:0000313" key="2">
    <source>
        <dbReference type="EMBL" id="RCJ37504.1"/>
    </source>
</evidence>
<dbReference type="SMART" id="SM00530">
    <property type="entry name" value="HTH_XRE"/>
    <property type="match status" value="1"/>
</dbReference>
<dbReference type="Pfam" id="PF01381">
    <property type="entry name" value="HTH_3"/>
    <property type="match status" value="1"/>
</dbReference>
<protein>
    <submittedName>
        <fullName evidence="2">XRE family transcriptional regulator</fullName>
    </submittedName>
</protein>
<evidence type="ECO:0000259" key="1">
    <source>
        <dbReference type="PROSITE" id="PS50943"/>
    </source>
</evidence>
<sequence length="82" mass="9217">MTIKKLLLIKQPEVGKLIREVRGIAGLIQEQFAGFLSITYSTVNRWEKGYAKPSSLAMQKIEGMLEEMGELGQKVSVKYLSN</sequence>
<gene>
    <name evidence="2" type="ORF">A6769_11385</name>
</gene>
<dbReference type="PROSITE" id="PS50943">
    <property type="entry name" value="HTH_CROC1"/>
    <property type="match status" value="1"/>
</dbReference>
<dbReference type="InterPro" id="IPR010982">
    <property type="entry name" value="Lambda_DNA-bd_dom_sf"/>
</dbReference>
<feature type="domain" description="HTH cro/C1-type" evidence="1">
    <location>
        <begin position="18"/>
        <end position="71"/>
    </location>
</feature>
<dbReference type="CDD" id="cd00093">
    <property type="entry name" value="HTH_XRE"/>
    <property type="match status" value="1"/>
</dbReference>
<dbReference type="AlphaFoldDB" id="A0A367RPA8"/>